<evidence type="ECO:0000313" key="2">
    <source>
        <dbReference type="EnsemblPlants" id="ORUFI09G06530.1"/>
    </source>
</evidence>
<reference evidence="3" key="1">
    <citation type="submission" date="2013-06" db="EMBL/GenBank/DDBJ databases">
        <authorList>
            <person name="Zhao Q."/>
        </authorList>
    </citation>
    <scope>NUCLEOTIDE SEQUENCE</scope>
    <source>
        <strain evidence="3">cv. W1943</strain>
    </source>
</reference>
<reference evidence="2" key="2">
    <citation type="submission" date="2015-06" db="UniProtKB">
        <authorList>
            <consortium name="EnsemblPlants"/>
        </authorList>
    </citation>
    <scope>IDENTIFICATION</scope>
</reference>
<feature type="compositionally biased region" description="Low complexity" evidence="1">
    <location>
        <begin position="110"/>
        <end position="128"/>
    </location>
</feature>
<dbReference type="Gramene" id="ORUFI09G06530.1">
    <property type="protein sequence ID" value="ORUFI09G06530.1"/>
    <property type="gene ID" value="ORUFI09G06530"/>
</dbReference>
<dbReference type="Proteomes" id="UP000008022">
    <property type="component" value="Unassembled WGS sequence"/>
</dbReference>
<name>A0A0E0QPW3_ORYRU</name>
<sequence length="151" mass="16189">MKFGDGGEAGKKLQHAHKEFDEMQRGEDELGGSWGPFTGEAERINSPAGLGLRHGGAKARTSWRRDASTARWRWRHDSRGDAMFARRMRATRCGGTGLEGDATAHGDGDGVAARATARGTSGGSSAWGSRRDGDGRGDETAMARAREWGSR</sequence>
<feature type="region of interest" description="Disordered" evidence="1">
    <location>
        <begin position="96"/>
        <end position="151"/>
    </location>
</feature>
<organism evidence="2 3">
    <name type="scientific">Oryza rufipogon</name>
    <name type="common">Brownbeard rice</name>
    <name type="synonym">Asian wild rice</name>
    <dbReference type="NCBI Taxonomy" id="4529"/>
    <lineage>
        <taxon>Eukaryota</taxon>
        <taxon>Viridiplantae</taxon>
        <taxon>Streptophyta</taxon>
        <taxon>Embryophyta</taxon>
        <taxon>Tracheophyta</taxon>
        <taxon>Spermatophyta</taxon>
        <taxon>Magnoliopsida</taxon>
        <taxon>Liliopsida</taxon>
        <taxon>Poales</taxon>
        <taxon>Poaceae</taxon>
        <taxon>BOP clade</taxon>
        <taxon>Oryzoideae</taxon>
        <taxon>Oryzeae</taxon>
        <taxon>Oryzinae</taxon>
        <taxon>Oryza</taxon>
    </lineage>
</organism>
<proteinExistence type="predicted"/>
<keyword evidence="3" id="KW-1185">Reference proteome</keyword>
<feature type="compositionally biased region" description="Basic and acidic residues" evidence="1">
    <location>
        <begin position="129"/>
        <end position="151"/>
    </location>
</feature>
<protein>
    <submittedName>
        <fullName evidence="2">Uncharacterized protein</fullName>
    </submittedName>
</protein>
<dbReference type="HOGENOM" id="CLU_1734494_0_0_1"/>
<dbReference type="EnsemblPlants" id="ORUFI09G06530.1">
    <property type="protein sequence ID" value="ORUFI09G06530.1"/>
    <property type="gene ID" value="ORUFI09G06530"/>
</dbReference>
<evidence type="ECO:0000313" key="3">
    <source>
        <dbReference type="Proteomes" id="UP000008022"/>
    </source>
</evidence>
<feature type="region of interest" description="Disordered" evidence="1">
    <location>
        <begin position="1"/>
        <end position="68"/>
    </location>
</feature>
<accession>A0A0E0QPW3</accession>
<evidence type="ECO:0000256" key="1">
    <source>
        <dbReference type="SAM" id="MobiDB-lite"/>
    </source>
</evidence>
<dbReference type="AlphaFoldDB" id="A0A0E0QPW3"/>
<feature type="compositionally biased region" description="Basic and acidic residues" evidence="1">
    <location>
        <begin position="8"/>
        <end position="28"/>
    </location>
</feature>